<evidence type="ECO:0000256" key="17">
    <source>
        <dbReference type="SAM" id="MobiDB-lite"/>
    </source>
</evidence>
<organism evidence="19 20">
    <name type="scientific">Clupea harengus</name>
    <name type="common">Atlantic herring</name>
    <dbReference type="NCBI Taxonomy" id="7950"/>
    <lineage>
        <taxon>Eukaryota</taxon>
        <taxon>Metazoa</taxon>
        <taxon>Chordata</taxon>
        <taxon>Craniata</taxon>
        <taxon>Vertebrata</taxon>
        <taxon>Euteleostomi</taxon>
        <taxon>Actinopterygii</taxon>
        <taxon>Neopterygii</taxon>
        <taxon>Teleostei</taxon>
        <taxon>Clupei</taxon>
        <taxon>Clupeiformes</taxon>
        <taxon>Clupeoidei</taxon>
        <taxon>Clupeidae</taxon>
        <taxon>Clupea</taxon>
    </lineage>
</organism>
<feature type="transmembrane region" description="Helical" evidence="16">
    <location>
        <begin position="52"/>
        <end position="79"/>
    </location>
</feature>
<dbReference type="GeneID" id="105912911"/>
<keyword evidence="12" id="KW-0458">Lysosome</keyword>
<comment type="subunit">
    <text evidence="15">Interacts with BACE1. Interacts with APP. Interacts with STMN2.</text>
</comment>
<evidence type="ECO:0000256" key="3">
    <source>
        <dbReference type="ARBA" id="ARBA00022475"/>
    </source>
</evidence>
<dbReference type="OrthoDB" id="9982095at2759"/>
<evidence type="ECO:0000256" key="15">
    <source>
        <dbReference type="ARBA" id="ARBA00038611"/>
    </source>
</evidence>
<evidence type="ECO:0000313" key="19">
    <source>
        <dbReference type="Proteomes" id="UP000515152"/>
    </source>
</evidence>
<accession>A0A6P8G2M0</accession>
<name>A0A6P8G2M0_CLUHA</name>
<evidence type="ECO:0000256" key="13">
    <source>
        <dbReference type="ARBA" id="ARBA00037782"/>
    </source>
</evidence>
<gene>
    <name evidence="20" type="primary">LOC105912911</name>
</gene>
<evidence type="ECO:0000256" key="7">
    <source>
        <dbReference type="ARBA" id="ARBA00022968"/>
    </source>
</evidence>
<dbReference type="PROSITE" id="PS50869">
    <property type="entry name" value="BRICHOS"/>
    <property type="match status" value="1"/>
</dbReference>
<proteinExistence type="inferred from homology"/>
<dbReference type="InterPro" id="IPR040145">
    <property type="entry name" value="ITM2"/>
</dbReference>
<evidence type="ECO:0000256" key="11">
    <source>
        <dbReference type="ARBA" id="ARBA00023180"/>
    </source>
</evidence>
<evidence type="ECO:0000256" key="1">
    <source>
        <dbReference type="ARBA" id="ARBA00004401"/>
    </source>
</evidence>
<dbReference type="AlphaFoldDB" id="A0A6P8G2M0"/>
<keyword evidence="8 16" id="KW-1133">Transmembrane helix</keyword>
<evidence type="ECO:0000256" key="5">
    <source>
        <dbReference type="ARBA" id="ARBA00022685"/>
    </source>
</evidence>
<evidence type="ECO:0000256" key="8">
    <source>
        <dbReference type="ARBA" id="ARBA00022989"/>
    </source>
</evidence>
<reference evidence="20" key="1">
    <citation type="submission" date="2025-08" db="UniProtKB">
        <authorList>
            <consortium name="RefSeq"/>
        </authorList>
    </citation>
    <scope>IDENTIFICATION</scope>
</reference>
<dbReference type="GO" id="GO:0005765">
    <property type="term" value="C:lysosomal membrane"/>
    <property type="evidence" value="ECO:0007669"/>
    <property type="project" value="UniProtKB-SubCell"/>
</dbReference>
<keyword evidence="10" id="KW-1015">Disulfide bond</keyword>
<feature type="region of interest" description="Disordered" evidence="17">
    <location>
        <begin position="1"/>
        <end position="23"/>
    </location>
</feature>
<comment type="subcellular location">
    <subcellularLocation>
        <location evidence="1">Cell membrane</location>
        <topology evidence="1">Single-pass type II membrane protein</topology>
    </subcellularLocation>
    <subcellularLocation>
        <location evidence="14">Lysosome membrane</location>
        <topology evidence="14">Single-pass type II membrane protein</topology>
    </subcellularLocation>
    <subcellularLocation>
        <location evidence="16">Membrane</location>
        <topology evidence="16">Single-pass type II membrane protein</topology>
    </subcellularLocation>
</comment>
<comment type="function">
    <text evidence="13">Negative regulator of amyloid-beta peptide production. May inhibit the processing of APP by blocking its access to alpha- and beta-secretase. Binding to the beta-secretase-cleaved APP C-terminal fragment is negligible, suggesting that ITM2C is a poor gamma-secretase cleavage inhibitor. May play a role in TNF-induced cell death and neuronal differentiation.</text>
</comment>
<evidence type="ECO:0000259" key="18">
    <source>
        <dbReference type="PROSITE" id="PS50869"/>
    </source>
</evidence>
<evidence type="ECO:0000256" key="6">
    <source>
        <dbReference type="ARBA" id="ARBA00022692"/>
    </source>
</evidence>
<dbReference type="GO" id="GO:0005886">
    <property type="term" value="C:plasma membrane"/>
    <property type="evidence" value="ECO:0007669"/>
    <property type="project" value="UniProtKB-SubCell"/>
</dbReference>
<dbReference type="GO" id="GO:0001540">
    <property type="term" value="F:amyloid-beta binding"/>
    <property type="evidence" value="ECO:0007669"/>
    <property type="project" value="TreeGrafter"/>
</dbReference>
<dbReference type="SMART" id="SM01039">
    <property type="entry name" value="BRICHOS"/>
    <property type="match status" value="1"/>
</dbReference>
<dbReference type="KEGG" id="char:105912911"/>
<keyword evidence="6 16" id="KW-0812">Transmembrane</keyword>
<keyword evidence="7 16" id="KW-0735">Signal-anchor</keyword>
<dbReference type="GO" id="GO:0070062">
    <property type="term" value="C:extracellular exosome"/>
    <property type="evidence" value="ECO:0007669"/>
    <property type="project" value="TreeGrafter"/>
</dbReference>
<dbReference type="Proteomes" id="UP000515152">
    <property type="component" value="Chromosome 9"/>
</dbReference>
<evidence type="ECO:0000256" key="12">
    <source>
        <dbReference type="ARBA" id="ARBA00023228"/>
    </source>
</evidence>
<protein>
    <recommendedName>
        <fullName evidence="16">Integral membrane protein 2</fullName>
    </recommendedName>
</protein>
<evidence type="ECO:0000256" key="10">
    <source>
        <dbReference type="ARBA" id="ARBA00023157"/>
    </source>
</evidence>
<dbReference type="Pfam" id="PF04089">
    <property type="entry name" value="BRICHOS"/>
    <property type="match status" value="1"/>
</dbReference>
<evidence type="ECO:0000256" key="14">
    <source>
        <dbReference type="ARBA" id="ARBA00037874"/>
    </source>
</evidence>
<evidence type="ECO:0000256" key="9">
    <source>
        <dbReference type="ARBA" id="ARBA00023136"/>
    </source>
</evidence>
<keyword evidence="5" id="KW-0165">Cleavage on pair of basic residues</keyword>
<keyword evidence="4" id="KW-0597">Phosphoprotein</keyword>
<keyword evidence="9 16" id="KW-0472">Membrane</keyword>
<dbReference type="Gene3D" id="3.30.390.150">
    <property type="match status" value="1"/>
</dbReference>
<dbReference type="PANTHER" id="PTHR10962:SF5">
    <property type="entry name" value="INTEGRAL MEMBRANE PROTEIN 2C"/>
    <property type="match status" value="1"/>
</dbReference>
<keyword evidence="3 16" id="KW-1003">Cell membrane</keyword>
<feature type="domain" description="BRICHOS" evidence="18">
    <location>
        <begin position="146"/>
        <end position="240"/>
    </location>
</feature>
<dbReference type="RefSeq" id="XP_031430041.1">
    <property type="nucleotide sequence ID" value="XM_031574181.2"/>
</dbReference>
<dbReference type="GO" id="GO:0042985">
    <property type="term" value="P:negative regulation of amyloid precursor protein biosynthetic process"/>
    <property type="evidence" value="ECO:0007669"/>
    <property type="project" value="TreeGrafter"/>
</dbReference>
<comment type="similarity">
    <text evidence="2 16">Belongs to the ITM2 family.</text>
</comment>
<evidence type="ECO:0000256" key="4">
    <source>
        <dbReference type="ARBA" id="ARBA00022553"/>
    </source>
</evidence>
<evidence type="ECO:0000313" key="20">
    <source>
        <dbReference type="RefSeq" id="XP_031430041.1"/>
    </source>
</evidence>
<keyword evidence="19" id="KW-1185">Reference proteome</keyword>
<evidence type="ECO:0000256" key="16">
    <source>
        <dbReference type="RuleBase" id="RU367061"/>
    </source>
</evidence>
<evidence type="ECO:0000256" key="2">
    <source>
        <dbReference type="ARBA" id="ARBA00006794"/>
    </source>
</evidence>
<dbReference type="InterPro" id="IPR007084">
    <property type="entry name" value="BRICHOS_dom"/>
</dbReference>
<keyword evidence="11" id="KW-0325">Glycoprotein</keyword>
<dbReference type="GO" id="GO:0005794">
    <property type="term" value="C:Golgi apparatus"/>
    <property type="evidence" value="ECO:0007669"/>
    <property type="project" value="TreeGrafter"/>
</dbReference>
<dbReference type="PANTHER" id="PTHR10962">
    <property type="entry name" value="INTEGRAL TRANSMEMBRANE PROTEIN 2"/>
    <property type="match status" value="1"/>
</dbReference>
<sequence>MVKISFHPVAGQKSDKEEADGEAPAVLISQPHEQVSPVMKRSFLATLSGPTFALLCFACSLLSCSLFYACVYIYTLYVIPRVPAQSEFGCSVMYDDAVMAPLRGTHSRARTHTHTHAHTHSHSLDEKVDIYLEDNYELISVPVPDFTNTHPAEIIHDFNKGLTAYHDITLDKCYVSELNSSVVMAPRNLWELLINVKRGSYLPQRYLVQEQMSVAARVADLRPLGPFISRLCSGKDTYRLRRHGNTRRLQKRGVESCHHIRHFENTFVMETLICEPQ</sequence>